<sequence length="146" mass="16160">MLFVRANTEHILHFALTSNNYFNKSLGGFMCQATNQFAQFANCVHALRILLETEPVVSRYFISADKLDENIATCANEKARNDIMAVINAWKQAADKKISDYGAITVGNHAAGVAASAVRSWDRSFLWATSSLMPHVGQKLRGDVRP</sequence>
<organism evidence="1 2">
    <name type="scientific">Phytophthora infestans</name>
    <name type="common">Potato late blight agent</name>
    <name type="synonym">Botrytis infestans</name>
    <dbReference type="NCBI Taxonomy" id="4787"/>
    <lineage>
        <taxon>Eukaryota</taxon>
        <taxon>Sar</taxon>
        <taxon>Stramenopiles</taxon>
        <taxon>Oomycota</taxon>
        <taxon>Peronosporomycetes</taxon>
        <taxon>Peronosporales</taxon>
        <taxon>Peronosporaceae</taxon>
        <taxon>Phytophthora</taxon>
    </lineage>
</organism>
<dbReference type="Proteomes" id="UP000602510">
    <property type="component" value="Unassembled WGS sequence"/>
</dbReference>
<evidence type="ECO:0000313" key="2">
    <source>
        <dbReference type="Proteomes" id="UP000602510"/>
    </source>
</evidence>
<name>A0A833T7A5_PHYIN</name>
<reference evidence="1" key="1">
    <citation type="submission" date="2020-04" db="EMBL/GenBank/DDBJ databases">
        <title>Hybrid Assembly of Korean Phytophthora infestans isolates.</title>
        <authorList>
            <person name="Prokchorchik M."/>
            <person name="Lee Y."/>
            <person name="Seo J."/>
            <person name="Cho J.-H."/>
            <person name="Park Y.-E."/>
            <person name="Jang D.-C."/>
            <person name="Im J.-S."/>
            <person name="Choi J.-G."/>
            <person name="Park H.-J."/>
            <person name="Lee G.-B."/>
            <person name="Lee Y.-G."/>
            <person name="Hong S.-Y."/>
            <person name="Cho K."/>
            <person name="Sohn K.H."/>
        </authorList>
    </citation>
    <scope>NUCLEOTIDE SEQUENCE</scope>
    <source>
        <strain evidence="1">KR_1_A1</strain>
    </source>
</reference>
<comment type="caution">
    <text evidence="1">The sequence shown here is derived from an EMBL/GenBank/DDBJ whole genome shotgun (WGS) entry which is preliminary data.</text>
</comment>
<protein>
    <submittedName>
        <fullName evidence="1">Uncharacterized protein</fullName>
    </submittedName>
</protein>
<accession>A0A833T7A5</accession>
<dbReference type="AlphaFoldDB" id="A0A833T7A5"/>
<dbReference type="EMBL" id="WSZM01000190">
    <property type="protein sequence ID" value="KAF4038620.1"/>
    <property type="molecule type" value="Genomic_DNA"/>
</dbReference>
<keyword evidence="2" id="KW-1185">Reference proteome</keyword>
<evidence type="ECO:0000313" key="1">
    <source>
        <dbReference type="EMBL" id="KAF4038620.1"/>
    </source>
</evidence>
<gene>
    <name evidence="1" type="ORF">GN244_ATG09145</name>
</gene>
<proteinExistence type="predicted"/>